<proteinExistence type="inferred from homology"/>
<evidence type="ECO:0000256" key="4">
    <source>
        <dbReference type="ARBA" id="ARBA00022759"/>
    </source>
</evidence>
<dbReference type="PANTHER" id="PTHR33146">
    <property type="entry name" value="ENDONUCLEASE 4"/>
    <property type="match status" value="1"/>
</dbReference>
<evidence type="ECO:0000256" key="5">
    <source>
        <dbReference type="ARBA" id="ARBA00022801"/>
    </source>
</evidence>
<comment type="caution">
    <text evidence="8">The sequence shown here is derived from an EMBL/GenBank/DDBJ whole genome shotgun (WGS) entry which is preliminary data.</text>
</comment>
<keyword evidence="3" id="KW-0479">Metal-binding</keyword>
<organism evidence="8 9">
    <name type="scientific">Jimgerdemannia flammicorona</name>
    <dbReference type="NCBI Taxonomy" id="994334"/>
    <lineage>
        <taxon>Eukaryota</taxon>
        <taxon>Fungi</taxon>
        <taxon>Fungi incertae sedis</taxon>
        <taxon>Mucoromycota</taxon>
        <taxon>Mucoromycotina</taxon>
        <taxon>Endogonomycetes</taxon>
        <taxon>Endogonales</taxon>
        <taxon>Endogonaceae</taxon>
        <taxon>Jimgerdemannia</taxon>
    </lineage>
</organism>
<dbReference type="Pfam" id="PF02265">
    <property type="entry name" value="S1-P1_nuclease"/>
    <property type="match status" value="1"/>
</dbReference>
<evidence type="ECO:0000256" key="3">
    <source>
        <dbReference type="ARBA" id="ARBA00022723"/>
    </source>
</evidence>
<keyword evidence="4" id="KW-0255">Endonuclease</keyword>
<dbReference type="GO" id="GO:0003676">
    <property type="term" value="F:nucleic acid binding"/>
    <property type="evidence" value="ECO:0007669"/>
    <property type="project" value="InterPro"/>
</dbReference>
<dbReference type="CDD" id="cd11010">
    <property type="entry name" value="S1-P1_nuclease"/>
    <property type="match status" value="1"/>
</dbReference>
<keyword evidence="9" id="KW-1185">Reference proteome</keyword>
<evidence type="ECO:0000313" key="8">
    <source>
        <dbReference type="EMBL" id="RUS28325.1"/>
    </source>
</evidence>
<dbReference type="InterPro" id="IPR003154">
    <property type="entry name" value="S1/P1nuclease"/>
</dbReference>
<dbReference type="Proteomes" id="UP000274822">
    <property type="component" value="Unassembled WGS sequence"/>
</dbReference>
<evidence type="ECO:0000256" key="2">
    <source>
        <dbReference type="ARBA" id="ARBA00022722"/>
    </source>
</evidence>
<keyword evidence="5" id="KW-0378">Hydrolase</keyword>
<keyword evidence="6" id="KW-1015">Disulfide bond</keyword>
<gene>
    <name evidence="8" type="ORF">BC938DRAFT_482024</name>
</gene>
<reference evidence="8 9" key="1">
    <citation type="journal article" date="2018" name="New Phytol.">
        <title>Phylogenomics of Endogonaceae and evolution of mycorrhizas within Mucoromycota.</title>
        <authorList>
            <person name="Chang Y."/>
            <person name="Desiro A."/>
            <person name="Na H."/>
            <person name="Sandor L."/>
            <person name="Lipzen A."/>
            <person name="Clum A."/>
            <person name="Barry K."/>
            <person name="Grigoriev I.V."/>
            <person name="Martin F.M."/>
            <person name="Stajich J.E."/>
            <person name="Smith M.E."/>
            <person name="Bonito G."/>
            <person name="Spatafora J.W."/>
        </authorList>
    </citation>
    <scope>NUCLEOTIDE SEQUENCE [LARGE SCALE GENOMIC DNA]</scope>
    <source>
        <strain evidence="8 9">AD002</strain>
    </source>
</reference>
<comment type="similarity">
    <text evidence="1">Belongs to the nuclease type I family.</text>
</comment>
<dbReference type="GO" id="GO:0006308">
    <property type="term" value="P:DNA catabolic process"/>
    <property type="evidence" value="ECO:0007669"/>
    <property type="project" value="InterPro"/>
</dbReference>
<dbReference type="AlphaFoldDB" id="A0A433QES2"/>
<accession>A0A433QES2</accession>
<keyword evidence="2" id="KW-0540">Nuclease</keyword>
<evidence type="ECO:0000256" key="6">
    <source>
        <dbReference type="ARBA" id="ARBA00023157"/>
    </source>
</evidence>
<name>A0A433QES2_9FUNG</name>
<dbReference type="GO" id="GO:0046872">
    <property type="term" value="F:metal ion binding"/>
    <property type="evidence" value="ECO:0007669"/>
    <property type="project" value="UniProtKB-KW"/>
</dbReference>
<protein>
    <submittedName>
        <fullName evidence="8">Phospholipase C/P1 nuclease domain-containing protein</fullName>
    </submittedName>
</protein>
<dbReference type="PANTHER" id="PTHR33146:SF29">
    <property type="entry name" value="S1_P1 NUCLEASE"/>
    <property type="match status" value="1"/>
</dbReference>
<evidence type="ECO:0000256" key="1">
    <source>
        <dbReference type="ARBA" id="ARBA00009547"/>
    </source>
</evidence>
<dbReference type="GO" id="GO:0004519">
    <property type="term" value="F:endonuclease activity"/>
    <property type="evidence" value="ECO:0007669"/>
    <property type="project" value="UniProtKB-KW"/>
</dbReference>
<evidence type="ECO:0000256" key="7">
    <source>
        <dbReference type="ARBA" id="ARBA00023180"/>
    </source>
</evidence>
<dbReference type="Gene3D" id="1.10.575.10">
    <property type="entry name" value="P1 Nuclease"/>
    <property type="match status" value="1"/>
</dbReference>
<dbReference type="GO" id="GO:0016788">
    <property type="term" value="F:hydrolase activity, acting on ester bonds"/>
    <property type="evidence" value="ECO:0007669"/>
    <property type="project" value="InterPro"/>
</dbReference>
<sequence>MKRRGQREGVPGQVRGHFFFGSGWRGCPVACKYKQEPDDREMNSCLLWGPDSHDAVYPESAYILGPFTLFWSLSPSSGSMHAPKKTLSLIIVSSCYFLALLSNVNAYGELAQVAQKFLSPETRKAVANILPKATGGQLDRIAAWADKIRMVPGYRFALPLHFINPPKDYPPNNCNFEWVKGHRDVVNAIYNYTNRLGDETLDAHQREDALKFLVHFMGDLHNPLHITGRDRGGNSAPAIFEGHHTKLHRVWDSMILNKQIRELDGPYLTYVLNLLKTTWRPLITEWVTCPELPVILNRFSYNFPYDYTYSSSISYLDVPACPELWGAQINALNCEYVWRDYTPELELSDGEYWERISTNMVEEKLIAMAGIRIAAILNSILGGDKGNTTAKVSLKVPEEQADEVVESLTAWSSAFLGWIGQQWQGRLMRQE</sequence>
<keyword evidence="7" id="KW-0325">Glycoprotein</keyword>
<dbReference type="SUPFAM" id="SSF48537">
    <property type="entry name" value="Phospholipase C/P1 nuclease"/>
    <property type="match status" value="1"/>
</dbReference>
<dbReference type="InterPro" id="IPR008947">
    <property type="entry name" value="PLipase_C/P1_nuclease_dom_sf"/>
</dbReference>
<dbReference type="EMBL" id="RBNJ01006782">
    <property type="protein sequence ID" value="RUS28325.1"/>
    <property type="molecule type" value="Genomic_DNA"/>
</dbReference>
<evidence type="ECO:0000313" key="9">
    <source>
        <dbReference type="Proteomes" id="UP000274822"/>
    </source>
</evidence>